<name>A0A091BTS9_STREI</name>
<dbReference type="AlphaFoldDB" id="A0A091BTS9"/>
<dbReference type="GeneID" id="58528590"/>
<dbReference type="RefSeq" id="WP_006532749.1">
    <property type="nucleotide sequence ID" value="NZ_AUZH01000013.1"/>
</dbReference>
<gene>
    <name evidence="2" type="ORF">H702_04125</name>
    <name evidence="3" type="ORF">SAMN02910290_00120</name>
</gene>
<comment type="caution">
    <text evidence="2">The sequence shown here is derived from an EMBL/GenBank/DDBJ whole genome shotgun (WGS) entry which is preliminary data.</text>
</comment>
<evidence type="ECO:0000256" key="1">
    <source>
        <dbReference type="SAM" id="MobiDB-lite"/>
    </source>
</evidence>
<reference evidence="2 4" key="1">
    <citation type="journal article" date="2014" name="Genome Announc.">
        <title>Draft Genome Sequences of Streptococcus bovis Strains ATCC 33317 and JB1.</title>
        <authorList>
            <person name="Benahmed F.H."/>
            <person name="Gopinath G.R."/>
            <person name="Harbottle H."/>
            <person name="Cotta M.A."/>
            <person name="Luo Y."/>
            <person name="Henderson C."/>
            <person name="Teri P."/>
            <person name="Soppet D."/>
            <person name="Rasmussen M."/>
            <person name="Whitehead T.R."/>
            <person name="Davidson M."/>
        </authorList>
    </citation>
    <scope>NUCLEOTIDE SEQUENCE [LARGE SCALE GENOMIC DNA]</scope>
    <source>
        <strain evidence="2 4">JB1</strain>
    </source>
</reference>
<feature type="region of interest" description="Disordered" evidence="1">
    <location>
        <begin position="20"/>
        <end position="44"/>
    </location>
</feature>
<evidence type="ECO:0000313" key="3">
    <source>
        <dbReference type="EMBL" id="SFL03262.1"/>
    </source>
</evidence>
<dbReference type="GO" id="GO:0005524">
    <property type="term" value="F:ATP binding"/>
    <property type="evidence" value="ECO:0007669"/>
    <property type="project" value="UniProtKB-KW"/>
</dbReference>
<dbReference type="Proteomes" id="UP000182793">
    <property type="component" value="Unassembled WGS sequence"/>
</dbReference>
<feature type="compositionally biased region" description="Basic and acidic residues" evidence="1">
    <location>
        <begin position="26"/>
        <end position="44"/>
    </location>
</feature>
<accession>A0A091BTS9</accession>
<keyword evidence="2" id="KW-0547">Nucleotide-binding</keyword>
<evidence type="ECO:0000313" key="5">
    <source>
        <dbReference type="Proteomes" id="UP000182793"/>
    </source>
</evidence>
<keyword evidence="2" id="KW-0067">ATP-binding</keyword>
<dbReference type="InterPro" id="IPR047909">
    <property type="entry name" value="SPJ_0845-like_N"/>
</dbReference>
<organism evidence="2 4">
    <name type="scientific">Streptococcus equinus JB1</name>
    <dbReference type="NCBI Taxonomy" id="1294274"/>
    <lineage>
        <taxon>Bacteria</taxon>
        <taxon>Bacillati</taxon>
        <taxon>Bacillota</taxon>
        <taxon>Bacilli</taxon>
        <taxon>Lactobacillales</taxon>
        <taxon>Streptococcaceae</taxon>
        <taxon>Streptococcus</taxon>
    </lineage>
</organism>
<reference evidence="3 5" key="2">
    <citation type="submission" date="2016-10" db="EMBL/GenBank/DDBJ databases">
        <authorList>
            <person name="Varghese N."/>
            <person name="Submissions S."/>
        </authorList>
    </citation>
    <scope>NUCLEOTIDE SEQUENCE [LARGE SCALE GENOMIC DNA]</scope>
    <source>
        <strain evidence="3 5">JB1</strain>
    </source>
</reference>
<dbReference type="EMBL" id="AUZH01000013">
    <property type="protein sequence ID" value="KFN88144.1"/>
    <property type="molecule type" value="Genomic_DNA"/>
</dbReference>
<dbReference type="Proteomes" id="UP000029382">
    <property type="component" value="Unassembled WGS sequence"/>
</dbReference>
<dbReference type="EMBL" id="FOTG01000002">
    <property type="protein sequence ID" value="SFL03262.1"/>
    <property type="molecule type" value="Genomic_DNA"/>
</dbReference>
<protein>
    <submittedName>
        <fullName evidence="2">ABC transporter ATP-binding protein</fullName>
    </submittedName>
</protein>
<sequence>MAITHKRQDDLESMFANFASFPKVSSDPEKEKESKDKNDKKATH</sequence>
<evidence type="ECO:0000313" key="2">
    <source>
        <dbReference type="EMBL" id="KFN88144.1"/>
    </source>
</evidence>
<evidence type="ECO:0000313" key="4">
    <source>
        <dbReference type="Proteomes" id="UP000029382"/>
    </source>
</evidence>
<keyword evidence="5" id="KW-1185">Reference proteome</keyword>
<proteinExistence type="predicted"/>
<dbReference type="NCBIfam" id="NF040897">
    <property type="entry name" value="SPJ_0845_Nterm"/>
    <property type="match status" value="1"/>
</dbReference>